<sequence>MQGGLYDPIIAHTHRPYQAADPPVTASIAIMYAVSALFTAIGLALLLALLRPGSEGRVYAFRMIGTMGLALGAALAMSATAMWRWSLAA</sequence>
<name>A0ABU4PNT6_9SPHN</name>
<comment type="caution">
    <text evidence="2">The sequence shown here is derived from an EMBL/GenBank/DDBJ whole genome shotgun (WGS) entry which is preliminary data.</text>
</comment>
<keyword evidence="1" id="KW-0472">Membrane</keyword>
<dbReference type="RefSeq" id="WP_245535585.1">
    <property type="nucleotide sequence ID" value="NZ_JAWXXV010000001.1"/>
</dbReference>
<evidence type="ECO:0000313" key="2">
    <source>
        <dbReference type="EMBL" id="MDX5985786.1"/>
    </source>
</evidence>
<keyword evidence="1" id="KW-0812">Transmembrane</keyword>
<evidence type="ECO:0000256" key="1">
    <source>
        <dbReference type="SAM" id="Phobius"/>
    </source>
</evidence>
<dbReference type="EMBL" id="JAWXXV010000001">
    <property type="protein sequence ID" value="MDX5985786.1"/>
    <property type="molecule type" value="Genomic_DNA"/>
</dbReference>
<feature type="transmembrane region" description="Helical" evidence="1">
    <location>
        <begin position="24"/>
        <end position="47"/>
    </location>
</feature>
<organism evidence="2 3">
    <name type="scientific">Sphingomonas echinoides</name>
    <dbReference type="NCBI Taxonomy" id="59803"/>
    <lineage>
        <taxon>Bacteria</taxon>
        <taxon>Pseudomonadati</taxon>
        <taxon>Pseudomonadota</taxon>
        <taxon>Alphaproteobacteria</taxon>
        <taxon>Sphingomonadales</taxon>
        <taxon>Sphingomonadaceae</taxon>
        <taxon>Sphingomonas</taxon>
    </lineage>
</organism>
<keyword evidence="3" id="KW-1185">Reference proteome</keyword>
<proteinExistence type="predicted"/>
<evidence type="ECO:0000313" key="3">
    <source>
        <dbReference type="Proteomes" id="UP001279660"/>
    </source>
</evidence>
<dbReference type="Proteomes" id="UP001279660">
    <property type="component" value="Unassembled WGS sequence"/>
</dbReference>
<keyword evidence="1" id="KW-1133">Transmembrane helix</keyword>
<evidence type="ECO:0008006" key="4">
    <source>
        <dbReference type="Google" id="ProtNLM"/>
    </source>
</evidence>
<feature type="transmembrane region" description="Helical" evidence="1">
    <location>
        <begin position="59"/>
        <end position="83"/>
    </location>
</feature>
<accession>A0ABU4PNT6</accession>
<protein>
    <recommendedName>
        <fullName evidence="4">MHYT domain-containing protein</fullName>
    </recommendedName>
</protein>
<reference evidence="2 3" key="1">
    <citation type="submission" date="2023-11" db="EMBL/GenBank/DDBJ databases">
        <title>MicrobeMod: A computational toolkit for identifying prokaryotic methylation and restriction-modification with nanopore sequencing.</title>
        <authorList>
            <person name="Crits-Christoph A."/>
            <person name="Kang S.C."/>
            <person name="Lee H."/>
            <person name="Ostrov N."/>
        </authorList>
    </citation>
    <scope>NUCLEOTIDE SEQUENCE [LARGE SCALE GENOMIC DNA]</scope>
    <source>
        <strain evidence="2 3">ATCC 14820</strain>
    </source>
</reference>
<gene>
    <name evidence="2" type="ORF">SIL82_16145</name>
</gene>